<dbReference type="AlphaFoldDB" id="A0A017RWR7"/>
<protein>
    <submittedName>
        <fullName evidence="1">Uncharacterized protein</fullName>
    </submittedName>
</protein>
<dbReference type="EMBL" id="AZQP01000009">
    <property type="protein sequence ID" value="EYE89102.1"/>
    <property type="molecule type" value="Genomic_DNA"/>
</dbReference>
<dbReference type="Proteomes" id="UP000019681">
    <property type="component" value="Unassembled WGS sequence"/>
</dbReference>
<name>A0A017RWR7_9CLOT</name>
<dbReference type="Pfam" id="PF19553">
    <property type="entry name" value="DUF6076"/>
    <property type="match status" value="1"/>
</dbReference>
<gene>
    <name evidence="1" type="ORF">Q428_04655</name>
</gene>
<proteinExistence type="predicted"/>
<comment type="caution">
    <text evidence="1">The sequence shown here is derived from an EMBL/GenBank/DDBJ whole genome shotgun (WGS) entry which is preliminary data.</text>
</comment>
<dbReference type="OrthoDB" id="1816313at2"/>
<evidence type="ECO:0000313" key="2">
    <source>
        <dbReference type="Proteomes" id="UP000019681"/>
    </source>
</evidence>
<dbReference type="RefSeq" id="WP_035378592.1">
    <property type="nucleotide sequence ID" value="NZ_AZQP01000009.1"/>
</dbReference>
<keyword evidence="2" id="KW-1185">Reference proteome</keyword>
<organism evidence="1 2">
    <name type="scientific">Fervidicella metallireducens AeB</name>
    <dbReference type="NCBI Taxonomy" id="1403537"/>
    <lineage>
        <taxon>Bacteria</taxon>
        <taxon>Bacillati</taxon>
        <taxon>Bacillota</taxon>
        <taxon>Clostridia</taxon>
        <taxon>Eubacteriales</taxon>
        <taxon>Clostridiaceae</taxon>
        <taxon>Fervidicella</taxon>
    </lineage>
</organism>
<sequence>MAVTIEFDDTRLTERINEPFKGIDETNSLGMSFVDFLSLGKDLSSRNHIYFYLFDNFDRYINEDSFLYSGIKEFIDICIKDSSLYTLDNFMFFLHMQGLSIPQHHIEYYFNTETVLEDLVNPYMQMSPMERAIRGFTKCDKSKNAITNVYTCDSIEDICIASLYHLIKLKTPIKICANCGKYFVALRRSDAIYCDRISPFNAAKTCKEDGSQRTFEEKLKMNEAEKLRRSVYQTLQMRIRRNPDDEYHKEYFENWKKEVDKWKNDIKKGKKTTEEFIEWLNWSKMR</sequence>
<reference evidence="1 2" key="1">
    <citation type="journal article" date="2014" name="Genome Announc.">
        <title>Draft Genome Sequence of Fervidicella metallireducens Strain AeBT, an Iron-Reducing Thermoanaerobe from the Great Artesian Basin.</title>
        <authorList>
            <person name="Patel B.K."/>
        </authorList>
    </citation>
    <scope>NUCLEOTIDE SEQUENCE [LARGE SCALE GENOMIC DNA]</scope>
    <source>
        <strain evidence="1 2">AeB</strain>
    </source>
</reference>
<evidence type="ECO:0000313" key="1">
    <source>
        <dbReference type="EMBL" id="EYE89102.1"/>
    </source>
</evidence>
<accession>A0A017RWR7</accession>
<dbReference type="InterPro" id="IPR045722">
    <property type="entry name" value="DUF6076"/>
</dbReference>